<evidence type="ECO:0000313" key="1">
    <source>
        <dbReference type="EMBL" id="KII65647.1"/>
    </source>
</evidence>
<proteinExistence type="predicted"/>
<dbReference type="PANTHER" id="PTHR45913">
    <property type="entry name" value="EPM2A-INTERACTING PROTEIN 1"/>
    <property type="match status" value="1"/>
</dbReference>
<evidence type="ECO:0000313" key="2">
    <source>
        <dbReference type="Proteomes" id="UP000031668"/>
    </source>
</evidence>
<sequence>MAIDESNGISDTDIVEVFSQAINIHIGVIEELLGLEYLHSTTKGSDLLETLKSHGMKKPSNGENLVSIRIDGAPAMMGRKSQCLTLLEQFLNLTILIYHCIIHLEALWENIEFKKCQGCFCSMCQQNPQRCSEPARIQAVSIRHERGIRESTATL</sequence>
<keyword evidence="2" id="KW-1185">Reference proteome</keyword>
<organism evidence="1 2">
    <name type="scientific">Thelohanellus kitauei</name>
    <name type="common">Myxosporean</name>
    <dbReference type="NCBI Taxonomy" id="669202"/>
    <lineage>
        <taxon>Eukaryota</taxon>
        <taxon>Metazoa</taxon>
        <taxon>Cnidaria</taxon>
        <taxon>Myxozoa</taxon>
        <taxon>Myxosporea</taxon>
        <taxon>Bivalvulida</taxon>
        <taxon>Platysporina</taxon>
        <taxon>Myxobolidae</taxon>
        <taxon>Thelohanellus</taxon>
    </lineage>
</organism>
<evidence type="ECO:0008006" key="3">
    <source>
        <dbReference type="Google" id="ProtNLM"/>
    </source>
</evidence>
<dbReference type="EMBL" id="JWZT01003741">
    <property type="protein sequence ID" value="KII65647.1"/>
    <property type="molecule type" value="Genomic_DNA"/>
</dbReference>
<comment type="caution">
    <text evidence="1">The sequence shown here is derived from an EMBL/GenBank/DDBJ whole genome shotgun (WGS) entry which is preliminary data.</text>
</comment>
<dbReference type="PANTHER" id="PTHR45913:SF21">
    <property type="entry name" value="DUF4371 DOMAIN-CONTAINING PROTEIN"/>
    <property type="match status" value="1"/>
</dbReference>
<protein>
    <recommendedName>
        <fullName evidence="3">General transcription factor II-I repeat domain-containing protein 2</fullName>
    </recommendedName>
</protein>
<dbReference type="OrthoDB" id="10068674at2759"/>
<dbReference type="Proteomes" id="UP000031668">
    <property type="component" value="Unassembled WGS sequence"/>
</dbReference>
<dbReference type="AlphaFoldDB" id="A0A0C2MVK7"/>
<reference evidence="1 2" key="1">
    <citation type="journal article" date="2014" name="Genome Biol. Evol.">
        <title>The genome of the myxosporean Thelohanellus kitauei shows adaptations to nutrient acquisition within its fish host.</title>
        <authorList>
            <person name="Yang Y."/>
            <person name="Xiong J."/>
            <person name="Zhou Z."/>
            <person name="Huo F."/>
            <person name="Miao W."/>
            <person name="Ran C."/>
            <person name="Liu Y."/>
            <person name="Zhang J."/>
            <person name="Feng J."/>
            <person name="Wang M."/>
            <person name="Wang M."/>
            <person name="Wang L."/>
            <person name="Yao B."/>
        </authorList>
    </citation>
    <scope>NUCLEOTIDE SEQUENCE [LARGE SCALE GENOMIC DNA]</scope>
    <source>
        <strain evidence="1">Wuqing</strain>
    </source>
</reference>
<accession>A0A0C2MVK7</accession>
<gene>
    <name evidence="1" type="ORF">RF11_16055</name>
</gene>
<name>A0A0C2MVK7_THEKT</name>